<dbReference type="Gene3D" id="3.40.50.300">
    <property type="entry name" value="P-loop containing nucleotide triphosphate hydrolases"/>
    <property type="match status" value="1"/>
</dbReference>
<dbReference type="InterPro" id="IPR044974">
    <property type="entry name" value="Disease_R_plants"/>
</dbReference>
<dbReference type="AlphaFoldDB" id="A0A371EM70"/>
<dbReference type="Pfam" id="PF00931">
    <property type="entry name" value="NB-ARC"/>
    <property type="match status" value="1"/>
</dbReference>
<proteinExistence type="predicted"/>
<evidence type="ECO:0000256" key="3">
    <source>
        <dbReference type="ARBA" id="ARBA00022821"/>
    </source>
</evidence>
<keyword evidence="8" id="KW-1185">Reference proteome</keyword>
<dbReference type="InterPro" id="IPR036390">
    <property type="entry name" value="WH_DNA-bd_sf"/>
</dbReference>
<evidence type="ECO:0000256" key="1">
    <source>
        <dbReference type="ARBA" id="ARBA00022614"/>
    </source>
</evidence>
<evidence type="ECO:0000256" key="4">
    <source>
        <dbReference type="ARBA" id="ARBA00023027"/>
    </source>
</evidence>
<dbReference type="GO" id="GO:0043531">
    <property type="term" value="F:ADP binding"/>
    <property type="evidence" value="ECO:0007669"/>
    <property type="project" value="InterPro"/>
</dbReference>
<dbReference type="GO" id="GO:0007165">
    <property type="term" value="P:signal transduction"/>
    <property type="evidence" value="ECO:0007669"/>
    <property type="project" value="InterPro"/>
</dbReference>
<evidence type="ECO:0000259" key="6">
    <source>
        <dbReference type="PROSITE" id="PS50104"/>
    </source>
</evidence>
<dbReference type="Gene3D" id="1.10.8.430">
    <property type="entry name" value="Helical domain of apoptotic protease-activating factors"/>
    <property type="match status" value="1"/>
</dbReference>
<evidence type="ECO:0000313" key="8">
    <source>
        <dbReference type="Proteomes" id="UP000257109"/>
    </source>
</evidence>
<dbReference type="SUPFAM" id="SSF52200">
    <property type="entry name" value="Toll/Interleukin receptor TIR domain"/>
    <property type="match status" value="1"/>
</dbReference>
<feature type="domain" description="TIR" evidence="6">
    <location>
        <begin position="46"/>
        <end position="212"/>
    </location>
</feature>
<dbReference type="InterPro" id="IPR002182">
    <property type="entry name" value="NB-ARC"/>
</dbReference>
<name>A0A371EM70_MUCPR</name>
<dbReference type="InterPro" id="IPR027417">
    <property type="entry name" value="P-loop_NTPase"/>
</dbReference>
<protein>
    <submittedName>
        <fullName evidence="7">TMV resistance protein N</fullName>
    </submittedName>
</protein>
<dbReference type="Pfam" id="PF01582">
    <property type="entry name" value="TIR"/>
    <property type="match status" value="1"/>
</dbReference>
<gene>
    <name evidence="7" type="primary">N</name>
    <name evidence="7" type="ORF">CR513_54001</name>
</gene>
<organism evidence="7 8">
    <name type="scientific">Mucuna pruriens</name>
    <name type="common">Velvet bean</name>
    <name type="synonym">Dolichos pruriens</name>
    <dbReference type="NCBI Taxonomy" id="157652"/>
    <lineage>
        <taxon>Eukaryota</taxon>
        <taxon>Viridiplantae</taxon>
        <taxon>Streptophyta</taxon>
        <taxon>Embryophyta</taxon>
        <taxon>Tracheophyta</taxon>
        <taxon>Spermatophyta</taxon>
        <taxon>Magnoliopsida</taxon>
        <taxon>eudicotyledons</taxon>
        <taxon>Gunneridae</taxon>
        <taxon>Pentapetalae</taxon>
        <taxon>rosids</taxon>
        <taxon>fabids</taxon>
        <taxon>Fabales</taxon>
        <taxon>Fabaceae</taxon>
        <taxon>Papilionoideae</taxon>
        <taxon>50 kb inversion clade</taxon>
        <taxon>NPAAA clade</taxon>
        <taxon>indigoferoid/millettioid clade</taxon>
        <taxon>Phaseoleae</taxon>
        <taxon>Mucuna</taxon>
    </lineage>
</organism>
<comment type="caution">
    <text evidence="7">The sequence shown here is derived from an EMBL/GenBank/DDBJ whole genome shotgun (WGS) entry which is preliminary data.</text>
</comment>
<dbReference type="FunFam" id="3.40.50.10140:FF:000007">
    <property type="entry name" value="Disease resistance protein (TIR-NBS-LRR class)"/>
    <property type="match status" value="1"/>
</dbReference>
<keyword evidence="3" id="KW-0611">Plant defense</keyword>
<dbReference type="PROSITE" id="PS50104">
    <property type="entry name" value="TIR"/>
    <property type="match status" value="1"/>
</dbReference>
<dbReference type="OrthoDB" id="1379189at2759"/>
<dbReference type="InterPro" id="IPR035897">
    <property type="entry name" value="Toll_tir_struct_dom_sf"/>
</dbReference>
<keyword evidence="1" id="KW-0433">Leucine-rich repeat</keyword>
<evidence type="ECO:0000313" key="7">
    <source>
        <dbReference type="EMBL" id="RDX67153.1"/>
    </source>
</evidence>
<dbReference type="PANTHER" id="PTHR11017:SF290">
    <property type="entry name" value="ADP-RIBOSYL CYCLASE_CYCLIC ADP-RIBOSE HYDROLASE"/>
    <property type="match status" value="1"/>
</dbReference>
<dbReference type="SUPFAM" id="SSF52058">
    <property type="entry name" value="L domain-like"/>
    <property type="match status" value="1"/>
</dbReference>
<dbReference type="Gene3D" id="3.40.50.10140">
    <property type="entry name" value="Toll/interleukin-1 receptor homology (TIR) domain"/>
    <property type="match status" value="1"/>
</dbReference>
<accession>A0A371EM70</accession>
<keyword evidence="2" id="KW-0677">Repeat</keyword>
<dbReference type="InterPro" id="IPR000157">
    <property type="entry name" value="TIR_dom"/>
</dbReference>
<dbReference type="PANTHER" id="PTHR11017">
    <property type="entry name" value="LEUCINE-RICH REPEAT-CONTAINING PROTEIN"/>
    <property type="match status" value="1"/>
</dbReference>
<dbReference type="SUPFAM" id="SSF46785">
    <property type="entry name" value="Winged helix' DNA-binding domain"/>
    <property type="match status" value="1"/>
</dbReference>
<dbReference type="Pfam" id="PF23282">
    <property type="entry name" value="WHD_ROQ1"/>
    <property type="match status" value="1"/>
</dbReference>
<sequence>MDMLLSCSCISFRAQSGRQSSSNSSPLGPGSSASSSSKYSNTIQNRRYDVFISFRGADTRNTFVDHLYAHLIRKGIFVFKDDKKLHKGKSISSQLIQAIKDSRISIIVFSETYASSTWCLDEMTTIADCQQQSNQTVFPVFYDVDPSHVRYQNGVYENAFVLHKRKFKQDSDKVHRWERAMTALASYAGWDVRNKPEFEQIENIVQAVIKALGHKFSGFADDLIGIQPRVQALENILKLNSENDDFQPLGIWGMGGIGKTTHAIVLYNKISYKFDACCFIENVSKIYKDGGAIAIQKQILRQTLDEKNLEICSPNEISGIVKDRLHNIKVLIVLDNVDQIEQLEELTINPKLLFRGSRMIITTRDKHILKVYGAQVHKVSLMDDSDARELLYRKAFRSEEQSSSCMELIPEVLKYAERLPLAIRVIGSFLCTRNATQWRDALNRLEKSPNDKIMNVLQISVDGLERHEKEIFLHIACFFKGEREDYVKRILDGCGLYPHIGIPSVIEKSLITIRNQEIHMHEMLQELGKKIVRDQSLEDPGSWSRIWLNEDFFRVLITNTGTDNVKAIVLDQKEDISKCSVDGLSKMKNLTLLILYHKNFSGSLNFLSHKLRYLLWHGYPFASLPSSFTGFGLVELNMPNSSITRVWEDFKTFPCLKRMDLSNSKYLIETPDFSGIPKLERLDFSGCTNLLYVHPSIGLLKELAFLSLRNCYSLVSINFGSESNLSSLRVVHLSGCTLLENTPDFTSATNLEYLDIDGCTSLSSVHESIGALAKLTFLSLRDCENLVNIPNNINTMISLQTLYLCGCLELTLGQTFNSSSHLESLIFLDLGFCNLLEVPDAIGELRCLERLNLQGNNFVSIPYSINGLYCLSYLNLSHCHELKALPDLPSRSVSSAGRYFKTVSGSHDHRSGLYVFDCPKVVNMLSLNWNWKSPCKDIEIVWLVRLIEEPYHFRCGFDIVVPWGWKNIPQWFNSVFKRGSVIKINNFNVVENWSGFAFCVVFEVNLNGRVVSTSPTPHLFYLSFESEHTEEYFDMPLNLELEKIDGSEYLWIIYISRQHCHFVKTGAHITFKANPRVKINKWGISSIFKQDIDGLKRMQLGEPLSPHPNLDHNDIHYIDFAHVEKSNNSFGPKIQLPYNWLVTEEDEVENSEAKAKENNLANVGHRRDRIMSRTKVAGDDVFVLVVHGDERQLKS</sequence>
<dbReference type="Gene3D" id="3.80.10.10">
    <property type="entry name" value="Ribonuclease Inhibitor"/>
    <property type="match status" value="3"/>
</dbReference>
<reference evidence="7" key="1">
    <citation type="submission" date="2018-05" db="EMBL/GenBank/DDBJ databases">
        <title>Draft genome of Mucuna pruriens seed.</title>
        <authorList>
            <person name="Nnadi N.E."/>
            <person name="Vos R."/>
            <person name="Hasami M.H."/>
            <person name="Devisetty U.K."/>
            <person name="Aguiy J.C."/>
        </authorList>
    </citation>
    <scope>NUCLEOTIDE SEQUENCE [LARGE SCALE GENOMIC DNA]</scope>
    <source>
        <strain evidence="7">JCA_2017</strain>
    </source>
</reference>
<dbReference type="PRINTS" id="PR00364">
    <property type="entry name" value="DISEASERSIST"/>
</dbReference>
<dbReference type="STRING" id="157652.A0A371EM70"/>
<dbReference type="EMBL" id="QJKJ01013121">
    <property type="protein sequence ID" value="RDX67153.1"/>
    <property type="molecule type" value="Genomic_DNA"/>
</dbReference>
<dbReference type="Proteomes" id="UP000257109">
    <property type="component" value="Unassembled WGS sequence"/>
</dbReference>
<evidence type="ECO:0000256" key="2">
    <source>
        <dbReference type="ARBA" id="ARBA00022737"/>
    </source>
</evidence>
<dbReference type="SUPFAM" id="SSF52540">
    <property type="entry name" value="P-loop containing nucleoside triphosphate hydrolases"/>
    <property type="match status" value="1"/>
</dbReference>
<dbReference type="InterPro" id="IPR058192">
    <property type="entry name" value="WHD_ROQ1-like"/>
</dbReference>
<dbReference type="SMART" id="SM00255">
    <property type="entry name" value="TIR"/>
    <property type="match status" value="1"/>
</dbReference>
<feature type="region of interest" description="Disordered" evidence="5">
    <location>
        <begin position="16"/>
        <end position="39"/>
    </location>
</feature>
<feature type="non-terminal residue" evidence="7">
    <location>
        <position position="1"/>
    </location>
</feature>
<dbReference type="InterPro" id="IPR042197">
    <property type="entry name" value="Apaf_helical"/>
</dbReference>
<keyword evidence="4" id="KW-0520">NAD</keyword>
<evidence type="ECO:0000256" key="5">
    <source>
        <dbReference type="SAM" id="MobiDB-lite"/>
    </source>
</evidence>
<dbReference type="GO" id="GO:0006952">
    <property type="term" value="P:defense response"/>
    <property type="evidence" value="ECO:0007669"/>
    <property type="project" value="UniProtKB-KW"/>
</dbReference>
<dbReference type="InterPro" id="IPR032675">
    <property type="entry name" value="LRR_dom_sf"/>
</dbReference>